<evidence type="ECO:0000313" key="5">
    <source>
        <dbReference type="Proteomes" id="UP001151699"/>
    </source>
</evidence>
<dbReference type="Proteomes" id="UP001151699">
    <property type="component" value="Chromosome A"/>
</dbReference>
<gene>
    <name evidence="4" type="primary">erm_1</name>
    <name evidence="4" type="ORF">Bhyg_03103</name>
</gene>
<feature type="compositionally biased region" description="Basic and acidic residues" evidence="2">
    <location>
        <begin position="939"/>
        <end position="951"/>
    </location>
</feature>
<accession>A0A9Q0NCS1</accession>
<dbReference type="PANTHER" id="PTHR47577:SF2">
    <property type="entry name" value="THAP DOMAIN CONTAINING 9"/>
    <property type="match status" value="1"/>
</dbReference>
<keyword evidence="1" id="KW-0479">Metal-binding</keyword>
<dbReference type="Pfam" id="PF21787">
    <property type="entry name" value="TNP-like_RNaseH_N"/>
    <property type="match status" value="1"/>
</dbReference>
<dbReference type="GO" id="GO:0008270">
    <property type="term" value="F:zinc ion binding"/>
    <property type="evidence" value="ECO:0007669"/>
    <property type="project" value="UniProtKB-KW"/>
</dbReference>
<dbReference type="InterPro" id="IPR013087">
    <property type="entry name" value="Znf_C2H2_type"/>
</dbReference>
<dbReference type="InterPro" id="IPR048365">
    <property type="entry name" value="TNP-like_RNaseH_N"/>
</dbReference>
<dbReference type="InterPro" id="IPR048366">
    <property type="entry name" value="TNP-like_GBD"/>
</dbReference>
<keyword evidence="1" id="KW-0862">Zinc</keyword>
<dbReference type="FunFam" id="3.30.160.60:FF:000251">
    <property type="entry name" value="FEZ family zinc finger 2"/>
    <property type="match status" value="1"/>
</dbReference>
<dbReference type="Pfam" id="PF21789">
    <property type="entry name" value="TNP-like_RNaseH_C"/>
    <property type="match status" value="1"/>
</dbReference>
<proteinExistence type="predicted"/>
<dbReference type="InterPro" id="IPR048367">
    <property type="entry name" value="TNP-like_RNaseH_C"/>
</dbReference>
<keyword evidence="1" id="KW-0863">Zinc-finger</keyword>
<dbReference type="PROSITE" id="PS00028">
    <property type="entry name" value="ZINC_FINGER_C2H2_1"/>
    <property type="match status" value="1"/>
</dbReference>
<feature type="compositionally biased region" description="Basic and acidic residues" evidence="2">
    <location>
        <begin position="1"/>
        <end position="19"/>
    </location>
</feature>
<dbReference type="PROSITE" id="PS50157">
    <property type="entry name" value="ZINC_FINGER_C2H2_2"/>
    <property type="match status" value="1"/>
</dbReference>
<sequence>MEHDYCERNSMHMAEKAHLDNPSPKAYSSGSVDCRVENSAENGSMEIGQSEAKKVISGDINGETIMEDMEIERSEANQMMSSDMNEESIMEVMEIERNEANKLMSCYMNGESIMEEMEIDQSEGEKVMSSYANGECLNMKNDGVAVELMAKENATDNILLNQKPTKSENFSRRPYDPKARKMRYLIKRNKALSNKLREITQLKSNKKSKVKKNVEGILKVLSDTVSPEQYNFFKLQIRNAGRKKKGNRFSFEEKTLALAIYKPNPKRYRNLLKLANLPSRRTLIIHSAVIRFQKGINPKIMNFIKETASQMEEIEKICTIGWVEMSLTAHLDWDQIKDYIDGFEEYENRRTDNFATHALVFMIRGLKAAWKQPIAYFLTANIDSTELAELIRHVIIAVQNTGLRVIGSVCDAVNTNLAAVNKLIQRRKENTKGTLLEYTINDANIIHIFDPPHLIKSVRNNLLIKNLNHYVSFNEAKFRSNGTIAWNEKITEEHINPERRKMKVKLATQIFSETFGRNLYLCSKRKQFSNNNTIGTAAILLFLNEVFDSVNGDGVSVPNKMQGSLTTESKHQQFWDYAIKMLDTMEFTENLKTGKSNKSNVFKHFVSTLKGLREICQRLFKFGFQSVGLRRLNQDGLENHFSIIRSLCGANTKPTARDFRNAYSTSILINMLTDHSLNANCEADNDKSLLQNLQNLSMQEQNIQSVADHYSNDSHENKSTSLKNLRMLDNGLNTLENEFPDNEAKNCISGNICKKLLEKMKCTSCAESVKMKGKKLQHDVMRKQSSVDKMELPTVDFIDYFKAFISNTTRRLPFLCAEKNLLRKLLEVSSIYQYLPMQQCLNKEVQSTMKKNSLPSAFQGGVSDFFANFYRNNVLQLKAVSVTCFKSPRGMQPCCSPPIIPMASKSPSMESAKNICLLTESKQQRSGCPLKFSIAKIMEPDERTERNKSPIDDDNSSSDVDVSTTTYDSAFKKYIPTANTVHQFVNSRHHELINQYPLLYYPGQLMCAAAQYAALTQHPSAASLLNSTNTANSLHLTNVNSINHLQNQSIRRSISTTEKTQLQSSIKSVTISPKISVLTSPTARDSTAPTKQKTFACQECGKVFNAHYNLTRHMPVHTEAIRDS</sequence>
<dbReference type="SMART" id="SM00355">
    <property type="entry name" value="ZnF_C2H2"/>
    <property type="match status" value="1"/>
</dbReference>
<evidence type="ECO:0000313" key="4">
    <source>
        <dbReference type="EMBL" id="KAJ6647879.1"/>
    </source>
</evidence>
<dbReference type="Gene3D" id="3.30.160.60">
    <property type="entry name" value="Classic Zinc Finger"/>
    <property type="match status" value="1"/>
</dbReference>
<feature type="domain" description="C2H2-type" evidence="3">
    <location>
        <begin position="1095"/>
        <end position="1118"/>
    </location>
</feature>
<organism evidence="4 5">
    <name type="scientific">Pseudolycoriella hygida</name>
    <dbReference type="NCBI Taxonomy" id="35572"/>
    <lineage>
        <taxon>Eukaryota</taxon>
        <taxon>Metazoa</taxon>
        <taxon>Ecdysozoa</taxon>
        <taxon>Arthropoda</taxon>
        <taxon>Hexapoda</taxon>
        <taxon>Insecta</taxon>
        <taxon>Pterygota</taxon>
        <taxon>Neoptera</taxon>
        <taxon>Endopterygota</taxon>
        <taxon>Diptera</taxon>
        <taxon>Nematocera</taxon>
        <taxon>Sciaroidea</taxon>
        <taxon>Sciaridae</taxon>
        <taxon>Pseudolycoriella</taxon>
    </lineage>
</organism>
<dbReference type="AlphaFoldDB" id="A0A9Q0NCS1"/>
<evidence type="ECO:0000256" key="2">
    <source>
        <dbReference type="SAM" id="MobiDB-lite"/>
    </source>
</evidence>
<comment type="caution">
    <text evidence="4">The sequence shown here is derived from an EMBL/GenBank/DDBJ whole genome shotgun (WGS) entry which is preliminary data.</text>
</comment>
<keyword evidence="5" id="KW-1185">Reference proteome</keyword>
<reference evidence="4" key="1">
    <citation type="submission" date="2022-07" db="EMBL/GenBank/DDBJ databases">
        <authorList>
            <person name="Trinca V."/>
            <person name="Uliana J.V.C."/>
            <person name="Torres T.T."/>
            <person name="Ward R.J."/>
            <person name="Monesi N."/>
        </authorList>
    </citation>
    <scope>NUCLEOTIDE SEQUENCE</scope>
    <source>
        <strain evidence="4">HSMRA1968</strain>
        <tissue evidence="4">Whole embryos</tissue>
    </source>
</reference>
<dbReference type="PANTHER" id="PTHR47577">
    <property type="entry name" value="THAP DOMAIN-CONTAINING PROTEIN 6"/>
    <property type="match status" value="1"/>
</dbReference>
<dbReference type="Pfam" id="PF21788">
    <property type="entry name" value="TNP-like_GBD"/>
    <property type="match status" value="1"/>
</dbReference>
<evidence type="ECO:0000256" key="1">
    <source>
        <dbReference type="PROSITE-ProRule" id="PRU00042"/>
    </source>
</evidence>
<evidence type="ECO:0000259" key="3">
    <source>
        <dbReference type="PROSITE" id="PS50157"/>
    </source>
</evidence>
<dbReference type="OrthoDB" id="7763850at2759"/>
<dbReference type="EMBL" id="WJQU01000001">
    <property type="protein sequence ID" value="KAJ6647879.1"/>
    <property type="molecule type" value="Genomic_DNA"/>
</dbReference>
<feature type="region of interest" description="Disordered" evidence="2">
    <location>
        <begin position="1"/>
        <end position="31"/>
    </location>
</feature>
<protein>
    <submittedName>
        <fullName evidence="4">Fez family zinc finger protein erm</fullName>
    </submittedName>
</protein>
<dbReference type="SUPFAM" id="SSF57667">
    <property type="entry name" value="beta-beta-alpha zinc fingers"/>
    <property type="match status" value="1"/>
</dbReference>
<name>A0A9Q0NCS1_9DIPT</name>
<feature type="region of interest" description="Disordered" evidence="2">
    <location>
        <begin position="939"/>
        <end position="960"/>
    </location>
</feature>
<dbReference type="InterPro" id="IPR036236">
    <property type="entry name" value="Znf_C2H2_sf"/>
</dbReference>